<dbReference type="InParanoid" id="A0A7X0JWF3"/>
<gene>
    <name evidence="8" type="ORF">HNR48_003799</name>
</gene>
<evidence type="ECO:0000313" key="8">
    <source>
        <dbReference type="EMBL" id="MBB6523497.1"/>
    </source>
</evidence>
<dbReference type="Pfam" id="PF03963">
    <property type="entry name" value="FlgD"/>
    <property type="match status" value="1"/>
</dbReference>
<evidence type="ECO:0000256" key="1">
    <source>
        <dbReference type="ARBA" id="ARBA00010577"/>
    </source>
</evidence>
<feature type="domain" description="FlgD/Vpr Ig-like" evidence="6">
    <location>
        <begin position="124"/>
        <end position="201"/>
    </location>
</feature>
<reference evidence="8 9" key="1">
    <citation type="submission" date="2020-08" db="EMBL/GenBank/DDBJ databases">
        <title>Genomic Encyclopedia of Type Strains, Phase IV (KMG-IV): sequencing the most valuable type-strain genomes for metagenomic binning, comparative biology and taxonomic classification.</title>
        <authorList>
            <person name="Goeker M."/>
        </authorList>
    </citation>
    <scope>NUCLEOTIDE SEQUENCE [LARGE SCALE GENOMIC DNA]</scope>
    <source>
        <strain evidence="8 9">DSM 22368</strain>
    </source>
</reference>
<evidence type="ECO:0000256" key="3">
    <source>
        <dbReference type="ARBA" id="ARBA00022795"/>
    </source>
</evidence>
<comment type="caution">
    <text evidence="8">The sequence shown here is derived from an EMBL/GenBank/DDBJ whole genome shotgun (WGS) entry which is preliminary data.</text>
</comment>
<dbReference type="Gene3D" id="2.60.40.4070">
    <property type="match status" value="1"/>
</dbReference>
<comment type="similarity">
    <text evidence="1 5">Belongs to the FlgD family.</text>
</comment>
<protein>
    <recommendedName>
        <fullName evidence="2 5">Basal-body rod modification protein FlgD</fullName>
    </recommendedName>
</protein>
<dbReference type="GO" id="GO:0044781">
    <property type="term" value="P:bacterial-type flagellum organization"/>
    <property type="evidence" value="ECO:0007669"/>
    <property type="project" value="UniProtKB-UniRule"/>
</dbReference>
<evidence type="ECO:0000256" key="2">
    <source>
        <dbReference type="ARBA" id="ARBA00016013"/>
    </source>
</evidence>
<keyword evidence="8" id="KW-0282">Flagellum</keyword>
<dbReference type="InterPro" id="IPR025965">
    <property type="entry name" value="FlgD/Vpr_Ig-like"/>
</dbReference>
<dbReference type="EMBL" id="JACHHT010000003">
    <property type="protein sequence ID" value="MBB6523497.1"/>
    <property type="molecule type" value="Genomic_DNA"/>
</dbReference>
<keyword evidence="9" id="KW-1185">Reference proteome</keyword>
<dbReference type="InterPro" id="IPR025963">
    <property type="entry name" value="FLgD_Tudor"/>
</dbReference>
<evidence type="ECO:0000313" key="9">
    <source>
        <dbReference type="Proteomes" id="UP000528457"/>
    </source>
</evidence>
<dbReference type="Pfam" id="PF13860">
    <property type="entry name" value="FlgD_ig"/>
    <property type="match status" value="1"/>
</dbReference>
<proteinExistence type="inferred from homology"/>
<evidence type="ECO:0000256" key="5">
    <source>
        <dbReference type="RuleBase" id="RU362076"/>
    </source>
</evidence>
<name>A0A7X0JWF3_9GAMM</name>
<organism evidence="8 9">
    <name type="scientific">Pseudoteredinibacter isoporae</name>
    <dbReference type="NCBI Taxonomy" id="570281"/>
    <lineage>
        <taxon>Bacteria</taxon>
        <taxon>Pseudomonadati</taxon>
        <taxon>Pseudomonadota</taxon>
        <taxon>Gammaproteobacteria</taxon>
        <taxon>Cellvibrionales</taxon>
        <taxon>Cellvibrionaceae</taxon>
        <taxon>Pseudoteredinibacter</taxon>
    </lineage>
</organism>
<feature type="domain" description="FlgD Tudor-like" evidence="7">
    <location>
        <begin position="95"/>
        <end position="240"/>
    </location>
</feature>
<keyword evidence="3 5" id="KW-1005">Bacterial flagellum biogenesis</keyword>
<evidence type="ECO:0000259" key="6">
    <source>
        <dbReference type="Pfam" id="PF13860"/>
    </source>
</evidence>
<dbReference type="AlphaFoldDB" id="A0A7X0JWF3"/>
<dbReference type="FunCoup" id="A0A7X0JWF3">
    <property type="interactions" value="150"/>
</dbReference>
<comment type="function">
    <text evidence="4 5">Required for flagellar hook formation. May act as a scaffolding protein.</text>
</comment>
<dbReference type="Pfam" id="PF13861">
    <property type="entry name" value="FLgD_tudor"/>
    <property type="match status" value="1"/>
</dbReference>
<evidence type="ECO:0000259" key="7">
    <source>
        <dbReference type="Pfam" id="PF13861"/>
    </source>
</evidence>
<sequence>MSTVNNSIQDNPYLKNLVIGNTSQTTQSTGAAEPNNELGKDAFLELMVAQLKNQSPLNPTENGEFVAQLAQFSSVESLDNLNNRFDSFATSFQSNQALQASSLVGRSVTVPASQTQLPANGVVSGVAKMQTAASEVHLTISNPSGAVVDQIPLGSLPAGDHNFRWDGKQLELNGQLLDWQSSNESVPPGEYTFRVNGTSGDGSEQFDTSLSAQVSSVTMGADNKLTLNLKGMGSVDFDQIEQINQ</sequence>
<evidence type="ECO:0000256" key="4">
    <source>
        <dbReference type="ARBA" id="ARBA00024746"/>
    </source>
</evidence>
<dbReference type="Gene3D" id="2.30.30.910">
    <property type="match status" value="1"/>
</dbReference>
<keyword evidence="8" id="KW-0969">Cilium</keyword>
<keyword evidence="8" id="KW-0966">Cell projection</keyword>
<accession>A0A7X0JWF3</accession>
<dbReference type="Proteomes" id="UP000528457">
    <property type="component" value="Unassembled WGS sequence"/>
</dbReference>
<dbReference type="RefSeq" id="WP_166847678.1">
    <property type="nucleotide sequence ID" value="NZ_JAAONY010000003.1"/>
</dbReference>
<dbReference type="InterPro" id="IPR005648">
    <property type="entry name" value="FlgD"/>
</dbReference>